<dbReference type="Gramene" id="Os05t0379500-01">
    <property type="protein sequence ID" value="Os05t0379500-01"/>
    <property type="gene ID" value="Os05g0379500"/>
</dbReference>
<gene>
    <name evidence="2" type="ordered locus">Os05g0379500</name>
    <name evidence="2" type="ORF">OSNPB_050379500</name>
</gene>
<feature type="non-terminal residue" evidence="2">
    <location>
        <position position="1"/>
    </location>
</feature>
<dbReference type="AlphaFoldDB" id="A0A0N7KKP0"/>
<protein>
    <submittedName>
        <fullName evidence="2">Os05g0379500 protein</fullName>
    </submittedName>
</protein>
<name>A0A0N7KKP0_ORYSJ</name>
<reference evidence="3" key="1">
    <citation type="journal article" date="2005" name="Nature">
        <title>The map-based sequence of the rice genome.</title>
        <authorList>
            <consortium name="International rice genome sequencing project (IRGSP)"/>
            <person name="Matsumoto T."/>
            <person name="Wu J."/>
            <person name="Kanamori H."/>
            <person name="Katayose Y."/>
            <person name="Fujisawa M."/>
            <person name="Namiki N."/>
            <person name="Mizuno H."/>
            <person name="Yamamoto K."/>
            <person name="Antonio B.A."/>
            <person name="Baba T."/>
            <person name="Sakata K."/>
            <person name="Nagamura Y."/>
            <person name="Aoki H."/>
            <person name="Arikawa K."/>
            <person name="Arita K."/>
            <person name="Bito T."/>
            <person name="Chiden Y."/>
            <person name="Fujitsuka N."/>
            <person name="Fukunaka R."/>
            <person name="Hamada M."/>
            <person name="Harada C."/>
            <person name="Hayashi A."/>
            <person name="Hijishita S."/>
            <person name="Honda M."/>
            <person name="Hosokawa S."/>
            <person name="Ichikawa Y."/>
            <person name="Idonuma A."/>
            <person name="Iijima M."/>
            <person name="Ikeda M."/>
            <person name="Ikeno M."/>
            <person name="Ito K."/>
            <person name="Ito S."/>
            <person name="Ito T."/>
            <person name="Ito Y."/>
            <person name="Ito Y."/>
            <person name="Iwabuchi A."/>
            <person name="Kamiya K."/>
            <person name="Karasawa W."/>
            <person name="Kurita K."/>
            <person name="Katagiri S."/>
            <person name="Kikuta A."/>
            <person name="Kobayashi H."/>
            <person name="Kobayashi N."/>
            <person name="Machita K."/>
            <person name="Maehara T."/>
            <person name="Masukawa M."/>
            <person name="Mizubayashi T."/>
            <person name="Mukai Y."/>
            <person name="Nagasaki H."/>
            <person name="Nagata Y."/>
            <person name="Naito S."/>
            <person name="Nakashima M."/>
            <person name="Nakama Y."/>
            <person name="Nakamichi Y."/>
            <person name="Nakamura M."/>
            <person name="Meguro A."/>
            <person name="Negishi M."/>
            <person name="Ohta I."/>
            <person name="Ohta T."/>
            <person name="Okamoto M."/>
            <person name="Ono N."/>
            <person name="Saji S."/>
            <person name="Sakaguchi M."/>
            <person name="Sakai K."/>
            <person name="Shibata M."/>
            <person name="Shimokawa T."/>
            <person name="Song J."/>
            <person name="Takazaki Y."/>
            <person name="Terasawa K."/>
            <person name="Tsugane M."/>
            <person name="Tsuji K."/>
            <person name="Ueda S."/>
            <person name="Waki K."/>
            <person name="Yamagata H."/>
            <person name="Yamamoto M."/>
            <person name="Yamamoto S."/>
            <person name="Yamane H."/>
            <person name="Yoshiki S."/>
            <person name="Yoshihara R."/>
            <person name="Yukawa K."/>
            <person name="Zhong H."/>
            <person name="Yano M."/>
            <person name="Yuan Q."/>
            <person name="Ouyang S."/>
            <person name="Liu J."/>
            <person name="Jones K.M."/>
            <person name="Gansberger K."/>
            <person name="Moffat K."/>
            <person name="Hill J."/>
            <person name="Bera J."/>
            <person name="Fadrosh D."/>
            <person name="Jin S."/>
            <person name="Johri S."/>
            <person name="Kim M."/>
            <person name="Overton L."/>
            <person name="Reardon M."/>
            <person name="Tsitrin T."/>
            <person name="Vuong H."/>
            <person name="Weaver B."/>
            <person name="Ciecko A."/>
            <person name="Tallon L."/>
            <person name="Jackson J."/>
            <person name="Pai G."/>
            <person name="Aken S.V."/>
            <person name="Utterback T."/>
            <person name="Reidmuller S."/>
            <person name="Feldblyum T."/>
            <person name="Hsiao J."/>
            <person name="Zismann V."/>
            <person name="Iobst S."/>
            <person name="de Vazeille A.R."/>
            <person name="Buell C.R."/>
            <person name="Ying K."/>
            <person name="Li Y."/>
            <person name="Lu T."/>
            <person name="Huang Y."/>
            <person name="Zhao Q."/>
            <person name="Feng Q."/>
            <person name="Zhang L."/>
            <person name="Zhu J."/>
            <person name="Weng Q."/>
            <person name="Mu J."/>
            <person name="Lu Y."/>
            <person name="Fan D."/>
            <person name="Liu Y."/>
            <person name="Guan J."/>
            <person name="Zhang Y."/>
            <person name="Yu S."/>
            <person name="Liu X."/>
            <person name="Zhang Y."/>
            <person name="Hong G."/>
            <person name="Han B."/>
            <person name="Choisne N."/>
            <person name="Demange N."/>
            <person name="Orjeda G."/>
            <person name="Samain S."/>
            <person name="Cattolico L."/>
            <person name="Pelletier E."/>
            <person name="Couloux A."/>
            <person name="Segurens B."/>
            <person name="Wincker P."/>
            <person name="D'Hont A."/>
            <person name="Scarpelli C."/>
            <person name="Weissenbach J."/>
            <person name="Salanoubat M."/>
            <person name="Quetier F."/>
            <person name="Yu Y."/>
            <person name="Kim H.R."/>
            <person name="Rambo T."/>
            <person name="Currie J."/>
            <person name="Collura K."/>
            <person name="Luo M."/>
            <person name="Yang T."/>
            <person name="Ammiraju J.S.S."/>
            <person name="Engler F."/>
            <person name="Soderlund C."/>
            <person name="Wing R.A."/>
            <person name="Palmer L.E."/>
            <person name="de la Bastide M."/>
            <person name="Spiegel L."/>
            <person name="Nascimento L."/>
            <person name="Zutavern T."/>
            <person name="O'Shaughnessy A."/>
            <person name="Dike S."/>
            <person name="Dedhia N."/>
            <person name="Preston R."/>
            <person name="Balija V."/>
            <person name="McCombie W.R."/>
            <person name="Chow T."/>
            <person name="Chen H."/>
            <person name="Chung M."/>
            <person name="Chen C."/>
            <person name="Shaw J."/>
            <person name="Wu H."/>
            <person name="Hsiao K."/>
            <person name="Chao Y."/>
            <person name="Chu M."/>
            <person name="Cheng C."/>
            <person name="Hour A."/>
            <person name="Lee P."/>
            <person name="Lin S."/>
            <person name="Lin Y."/>
            <person name="Liou J."/>
            <person name="Liu S."/>
            <person name="Hsing Y."/>
            <person name="Raghuvanshi S."/>
            <person name="Mohanty A."/>
            <person name="Bharti A.K."/>
            <person name="Gaur A."/>
            <person name="Gupta V."/>
            <person name="Kumar D."/>
            <person name="Ravi V."/>
            <person name="Vij S."/>
            <person name="Kapur A."/>
            <person name="Khurana P."/>
            <person name="Khurana P."/>
            <person name="Khurana J.P."/>
            <person name="Tyagi A.K."/>
            <person name="Gaikwad K."/>
            <person name="Singh A."/>
            <person name="Dalal V."/>
            <person name="Srivastava S."/>
            <person name="Dixit A."/>
            <person name="Pal A.K."/>
            <person name="Ghazi I.A."/>
            <person name="Yadav M."/>
            <person name="Pandit A."/>
            <person name="Bhargava A."/>
            <person name="Sureshbabu K."/>
            <person name="Batra K."/>
            <person name="Sharma T.R."/>
            <person name="Mohapatra T."/>
            <person name="Singh N.K."/>
            <person name="Messing J."/>
            <person name="Nelson A.B."/>
            <person name="Fuks G."/>
            <person name="Kavchok S."/>
            <person name="Keizer G."/>
            <person name="Linton E."/>
            <person name="Llaca V."/>
            <person name="Song R."/>
            <person name="Tanyolac B."/>
            <person name="Young S."/>
            <person name="Ho-Il K."/>
            <person name="Hahn J.H."/>
            <person name="Sangsakoo G."/>
            <person name="Vanavichit A."/>
            <person name="de Mattos Luiz.A.T."/>
            <person name="Zimmer P.D."/>
            <person name="Malone G."/>
            <person name="Dellagostin O."/>
            <person name="de Oliveira A.C."/>
            <person name="Bevan M."/>
            <person name="Bancroft I."/>
            <person name="Minx P."/>
            <person name="Cordum H."/>
            <person name="Wilson R."/>
            <person name="Cheng Z."/>
            <person name="Jin W."/>
            <person name="Jiang J."/>
            <person name="Leong S.A."/>
            <person name="Iwama H."/>
            <person name="Gojobori T."/>
            <person name="Itoh T."/>
            <person name="Niimura Y."/>
            <person name="Fujii Y."/>
            <person name="Habara T."/>
            <person name="Sakai H."/>
            <person name="Sato Y."/>
            <person name="Wilson G."/>
            <person name="Kumar K."/>
            <person name="McCouch S."/>
            <person name="Juretic N."/>
            <person name="Hoen D."/>
            <person name="Wright S."/>
            <person name="Bruskiewich R."/>
            <person name="Bureau T."/>
            <person name="Miyao A."/>
            <person name="Hirochika H."/>
            <person name="Nishikawa T."/>
            <person name="Kadowaki K."/>
            <person name="Sugiura M."/>
            <person name="Burr B."/>
            <person name="Sasaki T."/>
        </authorList>
    </citation>
    <scope>NUCLEOTIDE SEQUENCE [LARGE SCALE GENOMIC DNA]</scope>
    <source>
        <strain evidence="3">cv. Nipponbare</strain>
    </source>
</reference>
<evidence type="ECO:0000313" key="2">
    <source>
        <dbReference type="EMBL" id="BAS93753.1"/>
    </source>
</evidence>
<dbReference type="EMBL" id="AP014961">
    <property type="protein sequence ID" value="BAS93753.1"/>
    <property type="molecule type" value="Genomic_DNA"/>
</dbReference>
<reference evidence="2 3" key="3">
    <citation type="journal article" date="2013" name="Rice">
        <title>Improvement of the Oryza sativa Nipponbare reference genome using next generation sequence and optical map data.</title>
        <authorList>
            <person name="Kawahara Y."/>
            <person name="de la Bastide M."/>
            <person name="Hamilton J.P."/>
            <person name="Kanamori H."/>
            <person name="McCombie W.R."/>
            <person name="Ouyang S."/>
            <person name="Schwartz D.C."/>
            <person name="Tanaka T."/>
            <person name="Wu J."/>
            <person name="Zhou S."/>
            <person name="Childs K.L."/>
            <person name="Davidson R.M."/>
            <person name="Lin H."/>
            <person name="Quesada-Ocampo L."/>
            <person name="Vaillancourt B."/>
            <person name="Sakai H."/>
            <person name="Lee S.S."/>
            <person name="Kim J."/>
            <person name="Numa H."/>
            <person name="Itoh T."/>
            <person name="Buell C.R."/>
            <person name="Matsumoto T."/>
        </authorList>
    </citation>
    <scope>NUCLEOTIDE SEQUENCE [LARGE SCALE GENOMIC DNA]</scope>
    <source>
        <strain evidence="3">cv. Nipponbare</strain>
    </source>
</reference>
<sequence length="71" mass="7250">SPPLSAPAAKTRCRPPHAGSHVLSYKGRTRSGTKAPRSGGSRISAVGARHGAAAMAPQPPPATVSFTLLFF</sequence>
<feature type="region of interest" description="Disordered" evidence="1">
    <location>
        <begin position="1"/>
        <end position="42"/>
    </location>
</feature>
<proteinExistence type="predicted"/>
<keyword evidence="3" id="KW-1185">Reference proteome</keyword>
<organism evidence="2 3">
    <name type="scientific">Oryza sativa subsp. japonica</name>
    <name type="common">Rice</name>
    <dbReference type="NCBI Taxonomy" id="39947"/>
    <lineage>
        <taxon>Eukaryota</taxon>
        <taxon>Viridiplantae</taxon>
        <taxon>Streptophyta</taxon>
        <taxon>Embryophyta</taxon>
        <taxon>Tracheophyta</taxon>
        <taxon>Spermatophyta</taxon>
        <taxon>Magnoliopsida</taxon>
        <taxon>Liliopsida</taxon>
        <taxon>Poales</taxon>
        <taxon>Poaceae</taxon>
        <taxon>BOP clade</taxon>
        <taxon>Oryzoideae</taxon>
        <taxon>Oryzeae</taxon>
        <taxon>Oryzinae</taxon>
        <taxon>Oryza</taxon>
        <taxon>Oryza sativa</taxon>
    </lineage>
</organism>
<dbReference type="PaxDb" id="39947-A0A0N7KKP0"/>
<reference evidence="2 3" key="2">
    <citation type="journal article" date="2013" name="Plant Cell Physiol.">
        <title>Rice Annotation Project Database (RAP-DB): an integrative and interactive database for rice genomics.</title>
        <authorList>
            <person name="Sakai H."/>
            <person name="Lee S.S."/>
            <person name="Tanaka T."/>
            <person name="Numa H."/>
            <person name="Kim J."/>
            <person name="Kawahara Y."/>
            <person name="Wakimoto H."/>
            <person name="Yang C.C."/>
            <person name="Iwamoto M."/>
            <person name="Abe T."/>
            <person name="Yamada Y."/>
            <person name="Muto A."/>
            <person name="Inokuchi H."/>
            <person name="Ikemura T."/>
            <person name="Matsumoto T."/>
            <person name="Sasaki T."/>
            <person name="Itoh T."/>
        </authorList>
    </citation>
    <scope>NUCLEOTIDE SEQUENCE [LARGE SCALE GENOMIC DNA]</scope>
    <source>
        <strain evidence="3">cv. Nipponbare</strain>
    </source>
</reference>
<accession>A0A0N7KKP0</accession>
<evidence type="ECO:0000256" key="1">
    <source>
        <dbReference type="SAM" id="MobiDB-lite"/>
    </source>
</evidence>
<dbReference type="InParanoid" id="A0A0N7KKP0"/>
<dbReference type="Proteomes" id="UP000059680">
    <property type="component" value="Chromosome 5"/>
</dbReference>
<evidence type="ECO:0000313" key="3">
    <source>
        <dbReference type="Proteomes" id="UP000059680"/>
    </source>
</evidence>